<sequence length="162" mass="18063">MRLPSGDGAEVQIRPVAYQFPWIATPGDWDANWLMVEGVVRLSNGEGWSFSDPCLTTWEASSIAEWLRQVATGSAQPSAFPSEDDERLQIFTEPNLALSLETRVQGRVTIRVHISVQSLPPWLTADHDKDLFDYFVSLNVSEADLQGAIDDWASEIAAFPNR</sequence>
<dbReference type="Proteomes" id="UP000318297">
    <property type="component" value="Unassembled WGS sequence"/>
</dbReference>
<keyword evidence="2" id="KW-1185">Reference proteome</keyword>
<comment type="caution">
    <text evidence="1">The sequence shown here is derived from an EMBL/GenBank/DDBJ whole genome shotgun (WGS) entry which is preliminary data.</text>
</comment>
<dbReference type="RefSeq" id="WP_425473760.1">
    <property type="nucleotide sequence ID" value="NZ_VIVQ01000001.1"/>
</dbReference>
<proteinExistence type="predicted"/>
<evidence type="ECO:0000313" key="1">
    <source>
        <dbReference type="EMBL" id="TWE12811.1"/>
    </source>
</evidence>
<name>A0A561EB28_9MICO</name>
<dbReference type="Pfam" id="PF24716">
    <property type="entry name" value="WapI"/>
    <property type="match status" value="1"/>
</dbReference>
<accession>A0A561EB28</accession>
<dbReference type="EMBL" id="VIVQ01000001">
    <property type="protein sequence ID" value="TWE12811.1"/>
    <property type="molecule type" value="Genomic_DNA"/>
</dbReference>
<evidence type="ECO:0000313" key="2">
    <source>
        <dbReference type="Proteomes" id="UP000318297"/>
    </source>
</evidence>
<organism evidence="1 2">
    <name type="scientific">Rudaeicoccus suwonensis</name>
    <dbReference type="NCBI Taxonomy" id="657409"/>
    <lineage>
        <taxon>Bacteria</taxon>
        <taxon>Bacillati</taxon>
        <taxon>Actinomycetota</taxon>
        <taxon>Actinomycetes</taxon>
        <taxon>Micrococcales</taxon>
        <taxon>Dermacoccaceae</taxon>
        <taxon>Rudaeicoccus</taxon>
    </lineage>
</organism>
<dbReference type="AlphaFoldDB" id="A0A561EB28"/>
<reference evidence="1 2" key="1">
    <citation type="submission" date="2019-06" db="EMBL/GenBank/DDBJ databases">
        <title>Sequencing the genomes of 1000 actinobacteria strains.</title>
        <authorList>
            <person name="Klenk H.-P."/>
        </authorList>
    </citation>
    <scope>NUCLEOTIDE SEQUENCE [LARGE SCALE GENOMIC DNA]</scope>
    <source>
        <strain evidence="1 2">DSM 19560</strain>
    </source>
</reference>
<gene>
    <name evidence="1" type="ORF">BKA23_1630</name>
</gene>
<protein>
    <submittedName>
        <fullName evidence="1">Uncharacterized protein</fullName>
    </submittedName>
</protein>
<dbReference type="InterPro" id="IPR056510">
    <property type="entry name" value="WapI"/>
</dbReference>